<protein>
    <submittedName>
        <fullName evidence="1">Uncharacterized protein</fullName>
    </submittedName>
</protein>
<evidence type="ECO:0000313" key="1">
    <source>
        <dbReference type="EMBL" id="KAJ2894558.1"/>
    </source>
</evidence>
<organism evidence="1 2">
    <name type="scientific">Coemansia aciculifera</name>
    <dbReference type="NCBI Taxonomy" id="417176"/>
    <lineage>
        <taxon>Eukaryota</taxon>
        <taxon>Fungi</taxon>
        <taxon>Fungi incertae sedis</taxon>
        <taxon>Zoopagomycota</taxon>
        <taxon>Kickxellomycotina</taxon>
        <taxon>Kickxellomycetes</taxon>
        <taxon>Kickxellales</taxon>
        <taxon>Kickxellaceae</taxon>
        <taxon>Coemansia</taxon>
    </lineage>
</organism>
<comment type="caution">
    <text evidence="1">The sequence shown here is derived from an EMBL/GenBank/DDBJ whole genome shotgun (WGS) entry which is preliminary data.</text>
</comment>
<name>A0ACC1M393_9FUNG</name>
<accession>A0ACC1M393</accession>
<evidence type="ECO:0000313" key="2">
    <source>
        <dbReference type="Proteomes" id="UP001139981"/>
    </source>
</evidence>
<proteinExistence type="predicted"/>
<reference evidence="1" key="1">
    <citation type="submission" date="2022-07" db="EMBL/GenBank/DDBJ databases">
        <title>Phylogenomic reconstructions and comparative analyses of Kickxellomycotina fungi.</title>
        <authorList>
            <person name="Reynolds N.K."/>
            <person name="Stajich J.E."/>
            <person name="Barry K."/>
            <person name="Grigoriev I.V."/>
            <person name="Crous P."/>
            <person name="Smith M.E."/>
        </authorList>
    </citation>
    <scope>NUCLEOTIDE SEQUENCE</scope>
    <source>
        <strain evidence="1">CBS 190363</strain>
    </source>
</reference>
<dbReference type="EMBL" id="JANBVB010000396">
    <property type="protein sequence ID" value="KAJ2894558.1"/>
    <property type="molecule type" value="Genomic_DNA"/>
</dbReference>
<sequence length="599" mass="65126">MRKQTTATTLKAFVRVSKNSDAPNPKAAAKPAVARPMTRSRSTSSAIRVEPEKEAVVVTRKRKLAEDPKPVKKKAKVAPVVVEEQPAPVAVVELPPMVTPAKPKGKKATTISAYFSPTAKKDSAPAATAEPVILPEVAEVPMVPVSAARAQLKGTAAELLTRLRNRHKATATSAEETRSIQDDLRTRRIPIPAASTTAIGTKATFAESGTLSSETQQQRALHCQFVAITTPGSKVVLSQHQRKLYELFQALDHTVMFGGQRSVIYHRIRSGVESMAKRTFGWRELGQILAIYPESYTHQAVPTVHDGRRVVSVELAPQAQGVDLARDMEARRIEFVQRLSKSVLAAHRAFLVDRRYSDQEIEALGGALHPAFDIESTPQVTPLTMPPTPADAAGPVAAFDRTRLRHLLQGAKHEATTEGEDKPPAVLALPLTPADTPVSSPAPTTAAKRPPVGTAKNLLERIREKQRAKEAAQLVASAVDELPLATRTMHSRLPGILETLSFLFYTERRNVLPYFFVVDKLVESKGLDPSDTSAHIVALTGFVPEWCSITDTRDKEKVNDNGGTSEPSPDARLAITRTISMQEAKARLLAKLNNSNLAE</sequence>
<gene>
    <name evidence="1" type="ORF">IWW38_002540</name>
</gene>
<keyword evidence="2" id="KW-1185">Reference proteome</keyword>
<dbReference type="Proteomes" id="UP001139981">
    <property type="component" value="Unassembled WGS sequence"/>
</dbReference>